<dbReference type="Gene3D" id="1.10.10.10">
    <property type="entry name" value="Winged helix-like DNA-binding domain superfamily/Winged helix DNA-binding domain"/>
    <property type="match status" value="1"/>
</dbReference>
<dbReference type="InterPro" id="IPR005119">
    <property type="entry name" value="LysR_subst-bd"/>
</dbReference>
<dbReference type="PROSITE" id="PS50931">
    <property type="entry name" value="HTH_LYSR"/>
    <property type="match status" value="1"/>
</dbReference>
<comment type="similarity">
    <text evidence="1">Belongs to the LysR transcriptional regulatory family.</text>
</comment>
<evidence type="ECO:0000256" key="2">
    <source>
        <dbReference type="ARBA" id="ARBA00023015"/>
    </source>
</evidence>
<evidence type="ECO:0000259" key="5">
    <source>
        <dbReference type="PROSITE" id="PS50931"/>
    </source>
</evidence>
<evidence type="ECO:0000256" key="3">
    <source>
        <dbReference type="ARBA" id="ARBA00023125"/>
    </source>
</evidence>
<keyword evidence="4" id="KW-0804">Transcription</keyword>
<evidence type="ECO:0000256" key="1">
    <source>
        <dbReference type="ARBA" id="ARBA00009437"/>
    </source>
</evidence>
<organism evidence="6 7">
    <name type="scientific">Thauera humireducens</name>
    <dbReference type="NCBI Taxonomy" id="1134435"/>
    <lineage>
        <taxon>Bacteria</taxon>
        <taxon>Pseudomonadati</taxon>
        <taxon>Pseudomonadota</taxon>
        <taxon>Betaproteobacteria</taxon>
        <taxon>Rhodocyclales</taxon>
        <taxon>Zoogloeaceae</taxon>
        <taxon>Thauera</taxon>
    </lineage>
</organism>
<dbReference type="KEGG" id="thu:AC731_010045"/>
<dbReference type="RefSeq" id="WP_004262972.1">
    <property type="nucleotide sequence ID" value="NZ_CP014646.1"/>
</dbReference>
<dbReference type="Pfam" id="PF03466">
    <property type="entry name" value="LysR_substrate"/>
    <property type="match status" value="1"/>
</dbReference>
<name>A0A127K6K1_9RHOO</name>
<dbReference type="PANTHER" id="PTHR30126:SF5">
    <property type="entry name" value="HTH-TYPE TRANSCRIPTIONAL ACTIVATOR CMPR"/>
    <property type="match status" value="1"/>
</dbReference>
<dbReference type="PANTHER" id="PTHR30126">
    <property type="entry name" value="HTH-TYPE TRANSCRIPTIONAL REGULATOR"/>
    <property type="match status" value="1"/>
</dbReference>
<keyword evidence="3" id="KW-0238">DNA-binding</keyword>
<dbReference type="GO" id="GO:0000976">
    <property type="term" value="F:transcription cis-regulatory region binding"/>
    <property type="evidence" value="ECO:0007669"/>
    <property type="project" value="TreeGrafter"/>
</dbReference>
<gene>
    <name evidence="6" type="ORF">AC731_010045</name>
</gene>
<dbReference type="STRING" id="1134435.AC731_010045"/>
<evidence type="ECO:0000313" key="6">
    <source>
        <dbReference type="EMBL" id="AMO37264.1"/>
    </source>
</evidence>
<dbReference type="InterPro" id="IPR036390">
    <property type="entry name" value="WH_DNA-bd_sf"/>
</dbReference>
<proteinExistence type="inferred from homology"/>
<dbReference type="EMBL" id="CP014646">
    <property type="protein sequence ID" value="AMO37264.1"/>
    <property type="molecule type" value="Genomic_DNA"/>
</dbReference>
<dbReference type="Gene3D" id="3.40.190.290">
    <property type="match status" value="1"/>
</dbReference>
<dbReference type="InterPro" id="IPR000847">
    <property type="entry name" value="LysR_HTH_N"/>
</dbReference>
<feature type="domain" description="HTH lysR-type" evidence="5">
    <location>
        <begin position="7"/>
        <end position="63"/>
    </location>
</feature>
<dbReference type="Proteomes" id="UP000036902">
    <property type="component" value="Chromosome"/>
</dbReference>
<dbReference type="AlphaFoldDB" id="A0A127K6K1"/>
<keyword evidence="7" id="KW-1185">Reference proteome</keyword>
<protein>
    <submittedName>
        <fullName evidence="6">LysR family transcriptional regulator</fullName>
    </submittedName>
</protein>
<accession>A0A127K6K1</accession>
<dbReference type="SUPFAM" id="SSF53850">
    <property type="entry name" value="Periplasmic binding protein-like II"/>
    <property type="match status" value="1"/>
</dbReference>
<keyword evidence="2" id="KW-0805">Transcription regulation</keyword>
<reference evidence="7" key="1">
    <citation type="submission" date="2016-03" db="EMBL/GenBank/DDBJ databases">
        <authorList>
            <person name="Ma C."/>
            <person name="Zhou S."/>
            <person name="Yang G."/>
        </authorList>
    </citation>
    <scope>NUCLEOTIDE SEQUENCE [LARGE SCALE GENOMIC DNA]</scope>
    <source>
        <strain evidence="7">SgZ-1</strain>
    </source>
</reference>
<dbReference type="SUPFAM" id="SSF46785">
    <property type="entry name" value="Winged helix' DNA-binding domain"/>
    <property type="match status" value="1"/>
</dbReference>
<dbReference type="Pfam" id="PF00126">
    <property type="entry name" value="HTH_1"/>
    <property type="match status" value="1"/>
</dbReference>
<dbReference type="InterPro" id="IPR036388">
    <property type="entry name" value="WH-like_DNA-bd_sf"/>
</dbReference>
<evidence type="ECO:0000256" key="4">
    <source>
        <dbReference type="ARBA" id="ARBA00023163"/>
    </source>
</evidence>
<sequence>MKLAQRLTLKQLRALVAVADSGSFTQAARLLHLTQPAISMQIRDAEGVVGQVLVDGRREIRLTAAGEIVARAARQALQALELAEVELKARMGVAAGTLDVVAITTAEYFVPHLLAEFGRRHPDITFRLTVENRERVRTLLQEQRCDVAIMGQPPRGLDLRRIPFAPHRLSFVARPDHRQAGRKRIPVAALTEERLLLREQGSGTRDNLERFLRAHGVKPLAADELGSNETLKQAVMAGMGIAFLSHHTFAMEVESGRLVRLDVADTPVIREWNVVSRTDRPMTPALDALLEFLQTEGAARMRAMER</sequence>
<dbReference type="GO" id="GO:0003700">
    <property type="term" value="F:DNA-binding transcription factor activity"/>
    <property type="evidence" value="ECO:0007669"/>
    <property type="project" value="InterPro"/>
</dbReference>
<evidence type="ECO:0000313" key="7">
    <source>
        <dbReference type="Proteomes" id="UP000036902"/>
    </source>
</evidence>